<dbReference type="KEGG" id="dfa:DFA_08188"/>
<dbReference type="SMART" id="SM00458">
    <property type="entry name" value="RICIN"/>
    <property type="match status" value="1"/>
</dbReference>
<dbReference type="SUPFAM" id="SSF50370">
    <property type="entry name" value="Ricin B-like lectins"/>
    <property type="match status" value="1"/>
</dbReference>
<dbReference type="Gene3D" id="2.90.10.10">
    <property type="entry name" value="Bulb-type lectin domain"/>
    <property type="match status" value="1"/>
</dbReference>
<feature type="signal peptide" evidence="1">
    <location>
        <begin position="1"/>
        <end position="24"/>
    </location>
</feature>
<dbReference type="InterPro" id="IPR035992">
    <property type="entry name" value="Ricin_B-like_lectins"/>
</dbReference>
<evidence type="ECO:0000256" key="1">
    <source>
        <dbReference type="SAM" id="SignalP"/>
    </source>
</evidence>
<evidence type="ECO:0000259" key="2">
    <source>
        <dbReference type="SMART" id="SM00458"/>
    </source>
</evidence>
<dbReference type="RefSeq" id="XP_004355685.1">
    <property type="nucleotide sequence ID" value="XM_004355632.1"/>
</dbReference>
<dbReference type="PROSITE" id="PS50231">
    <property type="entry name" value="RICIN_B_LECTIN"/>
    <property type="match status" value="1"/>
</dbReference>
<dbReference type="Gene3D" id="2.80.10.50">
    <property type="match status" value="1"/>
</dbReference>
<dbReference type="Proteomes" id="UP000007797">
    <property type="component" value="Unassembled WGS sequence"/>
</dbReference>
<keyword evidence="1" id="KW-0732">Signal</keyword>
<reference evidence="4" key="1">
    <citation type="journal article" date="2011" name="Genome Res.">
        <title>Phylogeny-wide analysis of social amoeba genomes highlights ancient origins for complex intercellular communication.</title>
        <authorList>
            <person name="Heidel A.J."/>
            <person name="Lawal H.M."/>
            <person name="Felder M."/>
            <person name="Schilde C."/>
            <person name="Helps N.R."/>
            <person name="Tunggal B."/>
            <person name="Rivero F."/>
            <person name="John U."/>
            <person name="Schleicher M."/>
            <person name="Eichinger L."/>
            <person name="Platzer M."/>
            <person name="Noegel A.A."/>
            <person name="Schaap P."/>
            <person name="Gloeckner G."/>
        </authorList>
    </citation>
    <scope>NUCLEOTIDE SEQUENCE [LARGE SCALE GENOMIC DNA]</scope>
    <source>
        <strain evidence="4">SH3</strain>
    </source>
</reference>
<sequence length="570" mass="63222">MMLYSYLLCIFVCMLIGFSSVSNAQEIYQFFNPASKFCLQGLTTTISDVDAVLCGGSTANQKWRYTINGQFINVASNLCLDFNGQNVVSVTCSRSNPNQFWNIITSPSYPDIFQIVSRSTGKCAQVYNDGKLHGYMQPCGAFDDLNFRYQMYRKYQSTYLSPVFNRNTIPLTQGAFIIGDGRALSPGFTLTINDYSLVLTFTGQFVFVSPAGTTLWTSDGVTPQYSSVPYGVFGNDGNLCSYRPGYPSYCTYSQGLGGMYLNILPPGSYNRPWGIVIQNAAGKMVWGRFGTSTSMPGFYSLIPGNFLDSQSTTNNQIEPGQFITNGRDYLTITTTGDIQFWVQNPNYPGQLKWTKLNNNGTGRVEGPYILTIQSDGNFCSKNKRGDLIWCGAEKSIDYSRYLYVPPNDGWDVNWGFITHDGISNMAAWGQFNVPTPSFTNYLKQGNTWTSSLSNAIIVANTNTYSLLTTVQFFISDGKAVTLVPDYSSYREYTKSVGWNSVGQFVFTVTNPSTGCVNTYSTEIPRGFIDAQPNYLVSIPGMPEFVMLNSNGQLIWSGLRDGFTHSLSNTC</sequence>
<gene>
    <name evidence="3" type="ORF">DFA_08188</name>
</gene>
<dbReference type="Pfam" id="PF00652">
    <property type="entry name" value="Ricin_B_lectin"/>
    <property type="match status" value="1"/>
</dbReference>
<proteinExistence type="predicted"/>
<evidence type="ECO:0000313" key="3">
    <source>
        <dbReference type="EMBL" id="EGG17201.1"/>
    </source>
</evidence>
<name>F4Q5E2_CACFS</name>
<accession>F4Q5E2</accession>
<dbReference type="OrthoDB" id="22673at2759"/>
<dbReference type="AlphaFoldDB" id="F4Q5E2"/>
<dbReference type="InterPro" id="IPR000772">
    <property type="entry name" value="Ricin_B_lectin"/>
</dbReference>
<feature type="chain" id="PRO_5003320606" description="Ricin B lectin domain-containing protein" evidence="1">
    <location>
        <begin position="25"/>
        <end position="570"/>
    </location>
</feature>
<dbReference type="InterPro" id="IPR036426">
    <property type="entry name" value="Bulb-type_lectin_dom_sf"/>
</dbReference>
<dbReference type="CDD" id="cd00161">
    <property type="entry name" value="beta-trefoil_Ricin-like"/>
    <property type="match status" value="1"/>
</dbReference>
<keyword evidence="4" id="KW-1185">Reference proteome</keyword>
<organism evidence="3 4">
    <name type="scientific">Cavenderia fasciculata</name>
    <name type="common">Slime mold</name>
    <name type="synonym">Dictyostelium fasciculatum</name>
    <dbReference type="NCBI Taxonomy" id="261658"/>
    <lineage>
        <taxon>Eukaryota</taxon>
        <taxon>Amoebozoa</taxon>
        <taxon>Evosea</taxon>
        <taxon>Eumycetozoa</taxon>
        <taxon>Dictyostelia</taxon>
        <taxon>Acytosteliales</taxon>
        <taxon>Cavenderiaceae</taxon>
        <taxon>Cavenderia</taxon>
    </lineage>
</organism>
<feature type="domain" description="Ricin B lectin" evidence="2">
    <location>
        <begin position="25"/>
        <end position="148"/>
    </location>
</feature>
<protein>
    <recommendedName>
        <fullName evidence="2">Ricin B lectin domain-containing protein</fullName>
    </recommendedName>
</protein>
<dbReference type="OMA" id="WRYTING"/>
<dbReference type="SUPFAM" id="SSF51110">
    <property type="entry name" value="alpha-D-mannose-specific plant lectins"/>
    <property type="match status" value="2"/>
</dbReference>
<dbReference type="GeneID" id="14869929"/>
<dbReference type="EMBL" id="GL883021">
    <property type="protein sequence ID" value="EGG17201.1"/>
    <property type="molecule type" value="Genomic_DNA"/>
</dbReference>
<evidence type="ECO:0000313" key="4">
    <source>
        <dbReference type="Proteomes" id="UP000007797"/>
    </source>
</evidence>